<accession>A0A6J4TMX5</accession>
<feature type="binding site" evidence="7">
    <location>
        <position position="44"/>
    </location>
    <ligand>
        <name>a divalent metal cation</name>
        <dbReference type="ChEBI" id="CHEBI:60240"/>
    </ligand>
</feature>
<dbReference type="GO" id="GO:0019288">
    <property type="term" value="P:isopentenyl diphosphate biosynthetic process, methylerythritol 4-phosphate pathway"/>
    <property type="evidence" value="ECO:0007669"/>
    <property type="project" value="UniProtKB-UniRule"/>
</dbReference>
<feature type="site" description="Transition state stabilizer" evidence="7">
    <location>
        <position position="36"/>
    </location>
</feature>
<dbReference type="InterPro" id="IPR003526">
    <property type="entry name" value="MECDP_synthase"/>
</dbReference>
<evidence type="ECO:0000256" key="1">
    <source>
        <dbReference type="ARBA" id="ARBA00000200"/>
    </source>
</evidence>
<feature type="domain" description="2-C-methyl-D-erythritol 2,4-cyclodiphosphate synthase" evidence="9">
    <location>
        <begin position="4"/>
        <end position="154"/>
    </location>
</feature>
<feature type="binding site" evidence="7">
    <location>
        <position position="10"/>
    </location>
    <ligand>
        <name>a divalent metal cation</name>
        <dbReference type="ChEBI" id="CHEBI:60240"/>
    </ligand>
</feature>
<dbReference type="SUPFAM" id="SSF69765">
    <property type="entry name" value="IpsF-like"/>
    <property type="match status" value="1"/>
</dbReference>
<keyword evidence="6 7" id="KW-0456">Lyase</keyword>
<proteinExistence type="inferred from homology"/>
<dbReference type="UniPathway" id="UPA00056">
    <property type="reaction ID" value="UER00095"/>
</dbReference>
<keyword evidence="5 7" id="KW-0414">Isoprene biosynthesis</keyword>
<dbReference type="Gene3D" id="3.30.1330.50">
    <property type="entry name" value="2-C-methyl-D-erythritol 2,4-cyclodiphosphate synthase"/>
    <property type="match status" value="1"/>
</dbReference>
<evidence type="ECO:0000256" key="7">
    <source>
        <dbReference type="HAMAP-Rule" id="MF_00107"/>
    </source>
</evidence>
<dbReference type="GO" id="GO:0008685">
    <property type="term" value="F:2-C-methyl-D-erythritol 2,4-cyclodiphosphate synthase activity"/>
    <property type="evidence" value="ECO:0007669"/>
    <property type="project" value="UniProtKB-UniRule"/>
</dbReference>
<evidence type="ECO:0000256" key="5">
    <source>
        <dbReference type="ARBA" id="ARBA00023229"/>
    </source>
</evidence>
<keyword evidence="4 7" id="KW-0479">Metal-binding</keyword>
<comment type="pathway">
    <text evidence="2 7">Isoprenoid biosynthesis; isopentenyl diphosphate biosynthesis via DXP pathway; isopentenyl diphosphate from 1-deoxy-D-xylulose 5-phosphate: step 4/6.</text>
</comment>
<feature type="binding site" evidence="7">
    <location>
        <position position="139"/>
    </location>
    <ligand>
        <name>4-CDP-2-C-methyl-D-erythritol 2-phosphate</name>
        <dbReference type="ChEBI" id="CHEBI:57919"/>
    </ligand>
</feature>
<comment type="function">
    <text evidence="7">Involved in the biosynthesis of isopentenyl diphosphate (IPP) and dimethylallyl diphosphate (DMAPP), two major building blocks of isoprenoid compounds. Catalyzes the conversion of 4-diphosphocytidyl-2-C-methyl-D-erythritol 2-phosphate (CDP-ME2P) to 2-C-methyl-D-erythritol 2,4-cyclodiphosphate (ME-CPP) with a corresponding release of cytidine 5-monophosphate (CMP).</text>
</comment>
<feature type="binding site" evidence="7">
    <location>
        <begin position="63"/>
        <end position="67"/>
    </location>
    <ligand>
        <name>4-CDP-2-C-methyl-D-erythritol 2-phosphate</name>
        <dbReference type="ChEBI" id="CHEBI:57919"/>
    </ligand>
</feature>
<protein>
    <recommendedName>
        <fullName evidence="3 7">2-C-methyl-D-erythritol 2,4-cyclodiphosphate synthase</fullName>
        <shortName evidence="7">MECDP-synthase</shortName>
        <shortName evidence="7">MECPP-synthase</shortName>
        <shortName evidence="7">MECPS</shortName>
        <ecNumber evidence="3 7">4.6.1.12</ecNumber>
    </recommendedName>
</protein>
<evidence type="ECO:0000256" key="3">
    <source>
        <dbReference type="ARBA" id="ARBA00012579"/>
    </source>
</evidence>
<feature type="binding site" evidence="7">
    <location>
        <begin position="10"/>
        <end position="12"/>
    </location>
    <ligand>
        <name>4-CDP-2-C-methyl-D-erythritol 2-phosphate</name>
        <dbReference type="ChEBI" id="CHEBI:57919"/>
    </ligand>
</feature>
<feature type="binding site" evidence="7">
    <location>
        <begin position="132"/>
        <end position="135"/>
    </location>
    <ligand>
        <name>4-CDP-2-C-methyl-D-erythritol 2-phosphate</name>
        <dbReference type="ChEBI" id="CHEBI:57919"/>
    </ligand>
</feature>
<dbReference type="GO" id="GO:0016114">
    <property type="term" value="P:terpenoid biosynthetic process"/>
    <property type="evidence" value="ECO:0007669"/>
    <property type="project" value="InterPro"/>
</dbReference>
<dbReference type="PANTHER" id="PTHR43181">
    <property type="entry name" value="2-C-METHYL-D-ERYTHRITOL 2,4-CYCLODIPHOSPHATE SYNTHASE, CHLOROPLASTIC"/>
    <property type="match status" value="1"/>
</dbReference>
<comment type="subunit">
    <text evidence="7">Homotrimer.</text>
</comment>
<dbReference type="InterPro" id="IPR020555">
    <property type="entry name" value="MECDP_synthase_CS"/>
</dbReference>
<dbReference type="GO" id="GO:0046872">
    <property type="term" value="F:metal ion binding"/>
    <property type="evidence" value="ECO:0007669"/>
    <property type="project" value="UniProtKB-KW"/>
</dbReference>
<evidence type="ECO:0000259" key="9">
    <source>
        <dbReference type="Pfam" id="PF02542"/>
    </source>
</evidence>
<sequence length="157" mass="16414">MSVSTGIGWDSHRLAEGRPLILGGVTVEHDRGLDGHSDADVLTHAVIDALLGAAGLGDIGEHFPDTDQAYAGADSISLLRDVVALLGNREVLHVDTTLLMERPKLKPYKDTIRETLAGALGVTVDRVNIKASTGEGIGFVGREEGVAALAVATLSRP</sequence>
<dbReference type="PANTHER" id="PTHR43181:SF1">
    <property type="entry name" value="2-C-METHYL-D-ERYTHRITOL 2,4-CYCLODIPHOSPHATE SYNTHASE, CHLOROPLASTIC"/>
    <property type="match status" value="1"/>
</dbReference>
<reference evidence="10" key="1">
    <citation type="submission" date="2020-02" db="EMBL/GenBank/DDBJ databases">
        <authorList>
            <person name="Meier V. D."/>
        </authorList>
    </citation>
    <scope>NUCLEOTIDE SEQUENCE</scope>
    <source>
        <strain evidence="10">AVDCRST_MAG85</strain>
    </source>
</reference>
<dbReference type="AlphaFoldDB" id="A0A6J4TMX5"/>
<dbReference type="PROSITE" id="PS01350">
    <property type="entry name" value="ISPF"/>
    <property type="match status" value="1"/>
</dbReference>
<evidence type="ECO:0000256" key="4">
    <source>
        <dbReference type="ARBA" id="ARBA00022723"/>
    </source>
</evidence>
<name>A0A6J4TMX5_9ACTN</name>
<dbReference type="Pfam" id="PF02542">
    <property type="entry name" value="YgbB"/>
    <property type="match status" value="1"/>
</dbReference>
<dbReference type="HAMAP" id="MF_00107">
    <property type="entry name" value="IspF"/>
    <property type="match status" value="1"/>
</dbReference>
<dbReference type="InterPro" id="IPR036571">
    <property type="entry name" value="MECDP_synthase_sf"/>
</dbReference>
<organism evidence="10">
    <name type="scientific">uncultured Solirubrobacteraceae bacterium</name>
    <dbReference type="NCBI Taxonomy" id="1162706"/>
    <lineage>
        <taxon>Bacteria</taxon>
        <taxon>Bacillati</taxon>
        <taxon>Actinomycetota</taxon>
        <taxon>Thermoleophilia</taxon>
        <taxon>Solirubrobacterales</taxon>
        <taxon>Solirubrobacteraceae</taxon>
        <taxon>environmental samples</taxon>
    </lineage>
</organism>
<feature type="binding site" evidence="7">
    <location>
        <position position="12"/>
    </location>
    <ligand>
        <name>a divalent metal cation</name>
        <dbReference type="ChEBI" id="CHEBI:60240"/>
    </ligand>
</feature>
<comment type="catalytic activity">
    <reaction evidence="1 7 8">
        <text>4-CDP-2-C-methyl-D-erythritol 2-phosphate = 2-C-methyl-D-erythritol 2,4-cyclic diphosphate + CMP</text>
        <dbReference type="Rhea" id="RHEA:23864"/>
        <dbReference type="ChEBI" id="CHEBI:57919"/>
        <dbReference type="ChEBI" id="CHEBI:58483"/>
        <dbReference type="ChEBI" id="CHEBI:60377"/>
        <dbReference type="EC" id="4.6.1.12"/>
    </reaction>
</comment>
<evidence type="ECO:0000313" key="10">
    <source>
        <dbReference type="EMBL" id="CAA9526549.1"/>
    </source>
</evidence>
<dbReference type="NCBIfam" id="TIGR00151">
    <property type="entry name" value="ispF"/>
    <property type="match status" value="1"/>
</dbReference>
<feature type="binding site" evidence="7">
    <location>
        <begin position="36"/>
        <end position="37"/>
    </location>
    <ligand>
        <name>4-CDP-2-C-methyl-D-erythritol 2-phosphate</name>
        <dbReference type="ChEBI" id="CHEBI:57919"/>
    </ligand>
</feature>
<comment type="similarity">
    <text evidence="7 8">Belongs to the IspF family.</text>
</comment>
<comment type="cofactor">
    <cofactor evidence="7">
        <name>a divalent metal cation</name>
        <dbReference type="ChEBI" id="CHEBI:60240"/>
    </cofactor>
    <text evidence="7">Binds 1 divalent metal cation per subunit.</text>
</comment>
<comment type="caution">
    <text evidence="7">Lacks conserved residue(s) required for the propagation of feature annotation.</text>
</comment>
<feature type="site" description="Transition state stabilizer" evidence="7">
    <location>
        <position position="133"/>
    </location>
</feature>
<dbReference type="CDD" id="cd00554">
    <property type="entry name" value="MECDP_synthase"/>
    <property type="match status" value="1"/>
</dbReference>
<dbReference type="EMBL" id="CADCVT010000362">
    <property type="protein sequence ID" value="CAA9526549.1"/>
    <property type="molecule type" value="Genomic_DNA"/>
</dbReference>
<feature type="binding site" evidence="7">
    <location>
        <begin position="58"/>
        <end position="60"/>
    </location>
    <ligand>
        <name>4-CDP-2-C-methyl-D-erythritol 2-phosphate</name>
        <dbReference type="ChEBI" id="CHEBI:57919"/>
    </ligand>
</feature>
<evidence type="ECO:0000256" key="8">
    <source>
        <dbReference type="RuleBase" id="RU004395"/>
    </source>
</evidence>
<feature type="binding site" evidence="7">
    <location>
        <position position="142"/>
    </location>
    <ligand>
        <name>4-CDP-2-C-methyl-D-erythritol 2-phosphate</name>
        <dbReference type="ChEBI" id="CHEBI:57919"/>
    </ligand>
</feature>
<evidence type="ECO:0000256" key="2">
    <source>
        <dbReference type="ARBA" id="ARBA00004709"/>
    </source>
</evidence>
<evidence type="ECO:0000256" key="6">
    <source>
        <dbReference type="ARBA" id="ARBA00023239"/>
    </source>
</evidence>
<dbReference type="EC" id="4.6.1.12" evidence="3 7"/>
<gene>
    <name evidence="7" type="primary">ispF</name>
    <name evidence="10" type="ORF">AVDCRST_MAG85-3287</name>
</gene>